<evidence type="ECO:0000313" key="3">
    <source>
        <dbReference type="Proteomes" id="UP001596388"/>
    </source>
</evidence>
<dbReference type="EMBL" id="JBHTAG010000004">
    <property type="protein sequence ID" value="MFC7098974.1"/>
    <property type="molecule type" value="Genomic_DNA"/>
</dbReference>
<feature type="transmembrane region" description="Helical" evidence="1">
    <location>
        <begin position="153"/>
        <end position="172"/>
    </location>
</feature>
<keyword evidence="1" id="KW-1133">Transmembrane helix</keyword>
<dbReference type="AlphaFoldDB" id="A0ABD5X575"/>
<keyword evidence="2" id="KW-0378">Hydrolase</keyword>
<dbReference type="GO" id="GO:0016787">
    <property type="term" value="F:hydrolase activity"/>
    <property type="evidence" value="ECO:0007669"/>
    <property type="project" value="UniProtKB-KW"/>
</dbReference>
<gene>
    <name evidence="2" type="ORF">ACFQKD_16835</name>
</gene>
<keyword evidence="1" id="KW-0812">Transmembrane</keyword>
<reference evidence="2 3" key="1">
    <citation type="journal article" date="2019" name="Int. J. Syst. Evol. Microbiol.">
        <title>The Global Catalogue of Microorganisms (GCM) 10K type strain sequencing project: providing services to taxonomists for standard genome sequencing and annotation.</title>
        <authorList>
            <consortium name="The Broad Institute Genomics Platform"/>
            <consortium name="The Broad Institute Genome Sequencing Center for Infectious Disease"/>
            <person name="Wu L."/>
            <person name="Ma J."/>
        </authorList>
    </citation>
    <scope>NUCLEOTIDE SEQUENCE [LARGE SCALE GENOMIC DNA]</scope>
    <source>
        <strain evidence="2 3">DT55</strain>
    </source>
</reference>
<dbReference type="Pfam" id="PF04307">
    <property type="entry name" value="YdjM"/>
    <property type="match status" value="1"/>
</dbReference>
<evidence type="ECO:0000256" key="1">
    <source>
        <dbReference type="SAM" id="Phobius"/>
    </source>
</evidence>
<feature type="transmembrane region" description="Helical" evidence="1">
    <location>
        <begin position="60"/>
        <end position="81"/>
    </location>
</feature>
<dbReference type="GeneID" id="79271639"/>
<evidence type="ECO:0000313" key="2">
    <source>
        <dbReference type="EMBL" id="MFC7098974.1"/>
    </source>
</evidence>
<name>A0ABD5X575_9EURY</name>
<sequence length="193" mass="20260">MWPWDHVAVAYICYSLYTRVRGGRPSTVAAIAVVAAATAPDLIDKPLAWWLGVLPSGRSLGHSVFTLVGVTVLTGVLELLARVRGLTVAVALGWGSHLLGDVAYPLVVKGDLRVGFLLWPIVPAGDASTPDAFGHISELFAAFLGYLATPAGATYLLADLALLLTALVLWIADGAPGTEWFLSPAEAEPDASE</sequence>
<organism evidence="2 3">
    <name type="scientific">Halobaculum marinum</name>
    <dbReference type="NCBI Taxonomy" id="3031996"/>
    <lineage>
        <taxon>Archaea</taxon>
        <taxon>Methanobacteriati</taxon>
        <taxon>Methanobacteriota</taxon>
        <taxon>Stenosarchaea group</taxon>
        <taxon>Halobacteria</taxon>
        <taxon>Halobacteriales</taxon>
        <taxon>Haloferacaceae</taxon>
        <taxon>Halobaculum</taxon>
    </lineage>
</organism>
<feature type="transmembrane region" description="Helical" evidence="1">
    <location>
        <begin position="88"/>
        <end position="107"/>
    </location>
</feature>
<dbReference type="InterPro" id="IPR007404">
    <property type="entry name" value="YdjM-like"/>
</dbReference>
<proteinExistence type="predicted"/>
<dbReference type="RefSeq" id="WP_276239469.1">
    <property type="nucleotide sequence ID" value="NZ_CP119990.1"/>
</dbReference>
<dbReference type="Proteomes" id="UP001596388">
    <property type="component" value="Unassembled WGS sequence"/>
</dbReference>
<protein>
    <submittedName>
        <fullName evidence="2">Metal-dependent hydrolase</fullName>
    </submittedName>
</protein>
<keyword evidence="3" id="KW-1185">Reference proteome</keyword>
<accession>A0ABD5X575</accession>
<keyword evidence="1" id="KW-0472">Membrane</keyword>
<comment type="caution">
    <text evidence="2">The sequence shown here is derived from an EMBL/GenBank/DDBJ whole genome shotgun (WGS) entry which is preliminary data.</text>
</comment>